<accession>A0A317VE82</accession>
<dbReference type="GeneID" id="37051409"/>
<keyword evidence="1" id="KW-1133">Transmembrane helix</keyword>
<evidence type="ECO:0000313" key="3">
    <source>
        <dbReference type="Proteomes" id="UP000246171"/>
    </source>
</evidence>
<dbReference type="RefSeq" id="XP_025387769.1">
    <property type="nucleotide sequence ID" value="XM_025529447.1"/>
</dbReference>
<keyword evidence="3" id="KW-1185">Reference proteome</keyword>
<keyword evidence="1" id="KW-0472">Membrane</keyword>
<feature type="transmembrane region" description="Helical" evidence="1">
    <location>
        <begin position="59"/>
        <end position="83"/>
    </location>
</feature>
<dbReference type="Pfam" id="PF13450">
    <property type="entry name" value="NAD_binding_8"/>
    <property type="match status" value="1"/>
</dbReference>
<protein>
    <submittedName>
        <fullName evidence="2">FAD dependent oxidoreductase</fullName>
    </submittedName>
</protein>
<comment type="caution">
    <text evidence="2">The sequence shown here is derived from an EMBL/GenBank/DDBJ whole genome shotgun (WGS) entry which is preliminary data.</text>
</comment>
<dbReference type="OrthoDB" id="68575at2759"/>
<dbReference type="AlphaFoldDB" id="A0A317VE82"/>
<dbReference type="Gene3D" id="3.50.50.60">
    <property type="entry name" value="FAD/NAD(P)-binding domain"/>
    <property type="match status" value="1"/>
</dbReference>
<dbReference type="Proteomes" id="UP000246171">
    <property type="component" value="Unassembled WGS sequence"/>
</dbReference>
<reference evidence="2" key="1">
    <citation type="submission" date="2016-12" db="EMBL/GenBank/DDBJ databases">
        <title>The genomes of Aspergillus section Nigri reveals drivers in fungal speciation.</title>
        <authorList>
            <consortium name="DOE Joint Genome Institute"/>
            <person name="Vesth T.C."/>
            <person name="Nybo J."/>
            <person name="Theobald S."/>
            <person name="Brandl J."/>
            <person name="Frisvad J.C."/>
            <person name="Nielsen K.F."/>
            <person name="Lyhne E.K."/>
            <person name="Kogle M.E."/>
            <person name="Kuo A."/>
            <person name="Riley R."/>
            <person name="Clum A."/>
            <person name="Nolan M."/>
            <person name="Lipzen A."/>
            <person name="Salamov A."/>
            <person name="Henrissat B."/>
            <person name="Wiebenga A."/>
            <person name="De vries R.P."/>
            <person name="Grigoriev I.V."/>
            <person name="Mortensen U.H."/>
            <person name="Andersen M.R."/>
            <person name="Baker S.E."/>
        </authorList>
    </citation>
    <scope>NUCLEOTIDE SEQUENCE</scope>
    <source>
        <strain evidence="2">CBS 122712</strain>
    </source>
</reference>
<proteinExistence type="predicted"/>
<keyword evidence="1" id="KW-0812">Transmembrane</keyword>
<dbReference type="EMBL" id="MSFU01000013">
    <property type="protein sequence ID" value="PWY72616.1"/>
    <property type="molecule type" value="Genomic_DNA"/>
</dbReference>
<dbReference type="InterPro" id="IPR036188">
    <property type="entry name" value="FAD/NAD-bd_sf"/>
</dbReference>
<gene>
    <name evidence="2" type="ORF">BO83DRAFT_361292</name>
</gene>
<name>A0A317VE82_ASPEC</name>
<dbReference type="SUPFAM" id="SSF51905">
    <property type="entry name" value="FAD/NAD(P)-binding domain"/>
    <property type="match status" value="1"/>
</dbReference>
<evidence type="ECO:0000313" key="2">
    <source>
        <dbReference type="EMBL" id="PWY72616.1"/>
    </source>
</evidence>
<dbReference type="Gene3D" id="3.30.70.1990">
    <property type="match status" value="1"/>
</dbReference>
<dbReference type="Gene3D" id="1.10.405.20">
    <property type="match status" value="1"/>
</dbReference>
<organism evidence="2 3">
    <name type="scientific">Aspergillus eucalypticola (strain CBS 122712 / IBT 29274)</name>
    <dbReference type="NCBI Taxonomy" id="1448314"/>
    <lineage>
        <taxon>Eukaryota</taxon>
        <taxon>Fungi</taxon>
        <taxon>Dikarya</taxon>
        <taxon>Ascomycota</taxon>
        <taxon>Pezizomycotina</taxon>
        <taxon>Eurotiomycetes</taxon>
        <taxon>Eurotiomycetidae</taxon>
        <taxon>Eurotiales</taxon>
        <taxon>Aspergillaceae</taxon>
        <taxon>Aspergillus</taxon>
        <taxon>Aspergillus subgen. Circumdati</taxon>
    </lineage>
</organism>
<dbReference type="VEuPathDB" id="FungiDB:BO83DRAFT_361292"/>
<sequence>MYHRWSSHPMSVVIGPVDHRVPPAISQSNSRNGKIQAYLHLRLADDCTQDFCMIRIESIVHYSIMLCSFAKNPILLFIFATLFNVGRSNTINSSSCSECEVIRRDVCIIGGGAAGTYAAINLLEEGYSVVVVEKTGRLGGHTITYIEPNTDTPLDFGVTLFEDSPETIEFFSHLAVPFSKASNGGGYMERIDFESGELVDPYPGNVSEALERYGDILRQYPYLLEGWDLPEDIPEDLLMPFGEFVEQYDLGAAVELISIYSQGVRNWLNYPTVYLMKFVSLDMLRALQTGFLTTARHHNSELYEAALVELGDDALLHSVVVNACREDDELHRLTVEATDGTHRMIEANTTILAAPPTGHVLDGLDLDDFESSLFSQFIYGHYYAGLVRVDGYPEGVQIVNRGSDRPYSLPLLPCILMMYPTAVPGVMAVGYGSEEPMTEQQVKGAIVEDILGLRRTGYDVGDPEFLAFADHSPFEMSVGRKAIEDGFYHDLKKLQGHRNTYYVGATFEYPGSSAIWRAVDRLLPSIVGSIGRSQKPEM</sequence>
<evidence type="ECO:0000256" key="1">
    <source>
        <dbReference type="SAM" id="Phobius"/>
    </source>
</evidence>